<dbReference type="AlphaFoldDB" id="A0A538T609"/>
<evidence type="ECO:0000313" key="2">
    <source>
        <dbReference type="EMBL" id="TMQ59072.1"/>
    </source>
</evidence>
<gene>
    <name evidence="2" type="ORF">E6K72_01930</name>
</gene>
<feature type="domain" description="Secretion system C-terminal sorting" evidence="1">
    <location>
        <begin position="18"/>
        <end position="94"/>
    </location>
</feature>
<dbReference type="NCBIfam" id="TIGR04183">
    <property type="entry name" value="Por_Secre_tail"/>
    <property type="match status" value="1"/>
</dbReference>
<dbReference type="InterPro" id="IPR026444">
    <property type="entry name" value="Secre_tail"/>
</dbReference>
<evidence type="ECO:0000259" key="1">
    <source>
        <dbReference type="Pfam" id="PF18962"/>
    </source>
</evidence>
<organism evidence="2 3">
    <name type="scientific">Eiseniibacteriota bacterium</name>
    <dbReference type="NCBI Taxonomy" id="2212470"/>
    <lineage>
        <taxon>Bacteria</taxon>
        <taxon>Candidatus Eiseniibacteriota</taxon>
    </lineage>
</organism>
<dbReference type="Pfam" id="PF18962">
    <property type="entry name" value="Por_Secre_tail"/>
    <property type="match status" value="1"/>
</dbReference>
<proteinExistence type="predicted"/>
<dbReference type="Proteomes" id="UP000317716">
    <property type="component" value="Unassembled WGS sequence"/>
</dbReference>
<comment type="caution">
    <text evidence="2">The sequence shown here is derived from an EMBL/GenBank/DDBJ whole genome shotgun (WGS) entry which is preliminary data.</text>
</comment>
<protein>
    <submittedName>
        <fullName evidence="2">T9SS type A sorting domain-containing protein</fullName>
    </submittedName>
</protein>
<dbReference type="EMBL" id="VBOS01000058">
    <property type="protein sequence ID" value="TMQ59072.1"/>
    <property type="molecule type" value="Genomic_DNA"/>
</dbReference>
<accession>A0A538T609</accession>
<evidence type="ECO:0000313" key="3">
    <source>
        <dbReference type="Proteomes" id="UP000317716"/>
    </source>
</evidence>
<dbReference type="Gene3D" id="2.60.40.4070">
    <property type="match status" value="1"/>
</dbReference>
<name>A0A538T609_UNCEI</name>
<sequence length="96" mass="10441">MPPTPTARSWRAILGPSYPNPSRTAATIAFELPHAGDIALRLYDVAGREVAMLANGWREAGRHEVPVATGRLAPGTYSYVLRAGSTVESRKLIVRR</sequence>
<reference evidence="2 3" key="1">
    <citation type="journal article" date="2019" name="Nat. Microbiol.">
        <title>Mediterranean grassland soil C-N compound turnover is dependent on rainfall and depth, and is mediated by genomically divergent microorganisms.</title>
        <authorList>
            <person name="Diamond S."/>
            <person name="Andeer P.F."/>
            <person name="Li Z."/>
            <person name="Crits-Christoph A."/>
            <person name="Burstein D."/>
            <person name="Anantharaman K."/>
            <person name="Lane K.R."/>
            <person name="Thomas B.C."/>
            <person name="Pan C."/>
            <person name="Northen T.R."/>
            <person name="Banfield J.F."/>
        </authorList>
    </citation>
    <scope>NUCLEOTIDE SEQUENCE [LARGE SCALE GENOMIC DNA]</scope>
    <source>
        <strain evidence="2">WS_2</strain>
    </source>
</reference>